<reference evidence="1" key="1">
    <citation type="submission" date="2013-11" db="EMBL/GenBank/DDBJ databases">
        <title>Draft genome sequence and annotation of the entomopathogenic bacteria, Xenorhabdus cabanillasi strain JM26 and Xenorhabdus szentirmai strain DSM 16338.</title>
        <authorList>
            <person name="Gualtieri M."/>
            <person name="Ogier J.C."/>
            <person name="Pages S."/>
            <person name="Givaudan A."/>
            <person name="Gaudriault S."/>
        </authorList>
    </citation>
    <scope>NUCLEOTIDE SEQUENCE [LARGE SCALE GENOMIC DNA]</scope>
    <source>
        <strain evidence="1">DSM 16338</strain>
    </source>
</reference>
<keyword evidence="2" id="KW-1185">Reference proteome</keyword>
<proteinExistence type="predicted"/>
<dbReference type="AlphaFoldDB" id="W1IUR2"/>
<dbReference type="EMBL" id="CBXF010000024">
    <property type="protein sequence ID" value="CDL81361.1"/>
    <property type="molecule type" value="Genomic_DNA"/>
</dbReference>
<comment type="caution">
    <text evidence="1">The sequence shown here is derived from an EMBL/GenBank/DDBJ whole genome shotgun (WGS) entry which is preliminary data.</text>
</comment>
<evidence type="ECO:0000313" key="2">
    <source>
        <dbReference type="Proteomes" id="UP000019202"/>
    </source>
</evidence>
<organism evidence="1 2">
    <name type="scientific">Xenorhabdus szentirmaii DSM 16338</name>
    <dbReference type="NCBI Taxonomy" id="1427518"/>
    <lineage>
        <taxon>Bacteria</taxon>
        <taxon>Pseudomonadati</taxon>
        <taxon>Pseudomonadota</taxon>
        <taxon>Gammaproteobacteria</taxon>
        <taxon>Enterobacterales</taxon>
        <taxon>Morganellaceae</taxon>
        <taxon>Xenorhabdus</taxon>
    </lineage>
</organism>
<sequence length="178" mass="20667">MAFCGFVSRQEYQEWKNPTSLLPCFHFYERHESKKINAPAKKIIQEVKNFDFSDDIFINILSGLRNIPSYFFKKTPNNHIQDEPFGLNTFTLLSESDNEISMGSTGRFWRADLGIIPQPDLESFMNFNDDSAAKLVLHFFVKPHPDGYHSLVTETFIFCPNKKVKTRFTPYWLTIGPA</sequence>
<accession>W1IUR2</accession>
<gene>
    <name evidence="1" type="ORF">XSR1_120082</name>
</gene>
<evidence type="ECO:0000313" key="1">
    <source>
        <dbReference type="EMBL" id="CDL81361.1"/>
    </source>
</evidence>
<name>W1IUR2_9GAMM</name>
<protein>
    <submittedName>
        <fullName evidence="1">Uncharacterized protein</fullName>
    </submittedName>
</protein>
<dbReference type="Proteomes" id="UP000019202">
    <property type="component" value="Unassembled WGS sequence"/>
</dbReference>
<dbReference type="RefSeq" id="WP_038234929.1">
    <property type="nucleotide sequence ID" value="NZ_NIBV01000002.1"/>
</dbReference>